<dbReference type="RefSeq" id="WP_012644930.1">
    <property type="nucleotide sequence ID" value="NC_011978.1"/>
</dbReference>
<evidence type="ECO:0000259" key="1">
    <source>
        <dbReference type="PROSITE" id="PS50910"/>
    </source>
</evidence>
<dbReference type="KEGG" id="tna:CTN_0044"/>
<reference evidence="2 3" key="1">
    <citation type="journal article" date="2009" name="Biosci. Biotechnol. Biochem.">
        <title>WeGAS: a web-based microbial genome annotation system.</title>
        <authorList>
            <person name="Lee D."/>
            <person name="Seo H."/>
            <person name="Park C."/>
            <person name="Park K."/>
        </authorList>
    </citation>
    <scope>NUCLEOTIDE SEQUENCE [LARGE SCALE GENOMIC DNA]</scope>
    <source>
        <strain evidence="3">ATCC 49049 / DSM 4359 / NBRC 107923 / NS-E</strain>
    </source>
</reference>
<dbReference type="Proteomes" id="UP000000445">
    <property type="component" value="Chromosome"/>
</dbReference>
<keyword evidence="3" id="KW-1185">Reference proteome</keyword>
<gene>
    <name evidence="2" type="ordered locus">CTN_0044</name>
</gene>
<dbReference type="PROSITE" id="PS50910">
    <property type="entry name" value="HEPN"/>
    <property type="match status" value="1"/>
</dbReference>
<organism evidence="2 3">
    <name type="scientific">Thermotoga neapolitana (strain ATCC 49049 / DSM 4359 / NBRC 107923 / NS-E)</name>
    <dbReference type="NCBI Taxonomy" id="309803"/>
    <lineage>
        <taxon>Bacteria</taxon>
        <taxon>Thermotogati</taxon>
        <taxon>Thermotogota</taxon>
        <taxon>Thermotogae</taxon>
        <taxon>Thermotogales</taxon>
        <taxon>Thermotogaceae</taxon>
        <taxon>Thermotoga</taxon>
    </lineage>
</organism>
<protein>
    <submittedName>
        <fullName evidence="2">HEPN domain protein</fullName>
    </submittedName>
</protein>
<dbReference type="HOGENOM" id="CLU_2496866_0_0_0"/>
<dbReference type="AlphaFoldDB" id="B9KB24"/>
<dbReference type="SMART" id="SM00748">
    <property type="entry name" value="HEPN"/>
    <property type="match status" value="1"/>
</dbReference>
<proteinExistence type="predicted"/>
<accession>B9KB24</accession>
<dbReference type="STRING" id="309803.CTN_0044"/>
<dbReference type="Gene3D" id="1.20.120.330">
    <property type="entry name" value="Nucleotidyltransferases domain 2"/>
    <property type="match status" value="1"/>
</dbReference>
<evidence type="ECO:0000313" key="3">
    <source>
        <dbReference type="Proteomes" id="UP000000445"/>
    </source>
</evidence>
<dbReference type="SUPFAM" id="SSF81593">
    <property type="entry name" value="Nucleotidyltransferase substrate binding subunit/domain"/>
    <property type="match status" value="1"/>
</dbReference>
<evidence type="ECO:0000313" key="2">
    <source>
        <dbReference type="EMBL" id="ACM22220.1"/>
    </source>
</evidence>
<sequence length="86" mass="10095">MFQKMGAQAWERSIADLLEELSRHFEIPEELMDHALELDKACIPTRYPDALPSGSPRNRYSRIEAERLVNYAEKIIRFCEDLLSRI</sequence>
<dbReference type="Pfam" id="PF05168">
    <property type="entry name" value="HEPN"/>
    <property type="match status" value="1"/>
</dbReference>
<dbReference type="EMBL" id="CP000916">
    <property type="protein sequence ID" value="ACM22220.1"/>
    <property type="molecule type" value="Genomic_DNA"/>
</dbReference>
<dbReference type="eggNOG" id="COG2250">
    <property type="taxonomic scope" value="Bacteria"/>
</dbReference>
<name>B9KB24_THENN</name>
<feature type="domain" description="HEPN" evidence="1">
    <location>
        <begin position="1"/>
        <end position="75"/>
    </location>
</feature>
<dbReference type="InterPro" id="IPR007842">
    <property type="entry name" value="HEPN_dom"/>
</dbReference>